<keyword evidence="1" id="KW-0812">Transmembrane</keyword>
<dbReference type="AlphaFoldDB" id="U4R6R7"/>
<accession>U4R6R7</accession>
<protein>
    <submittedName>
        <fullName evidence="2">Uncharacterized protein</fullName>
    </submittedName>
</protein>
<reference evidence="2 3" key="1">
    <citation type="journal article" date="2013" name="Genome Announc.">
        <title>Draft Genome Sequence of the Cellulolytic Bacterium Clostridium papyrosolvens C7 (ATCC 700395).</title>
        <authorList>
            <person name="Zepeda V."/>
            <person name="Dassa B."/>
            <person name="Borovok I."/>
            <person name="Lamed R."/>
            <person name="Bayer E.A."/>
            <person name="Cate J.H."/>
        </authorList>
    </citation>
    <scope>NUCLEOTIDE SEQUENCE [LARGE SCALE GENOMIC DNA]</scope>
    <source>
        <strain evidence="2 3">C7</strain>
    </source>
</reference>
<name>U4R6R7_9FIRM</name>
<dbReference type="RefSeq" id="WP_020814188.1">
    <property type="nucleotide sequence ID" value="NZ_ATAY01000015.1"/>
</dbReference>
<gene>
    <name evidence="2" type="ORF">L323_02780</name>
</gene>
<feature type="transmembrane region" description="Helical" evidence="1">
    <location>
        <begin position="40"/>
        <end position="59"/>
    </location>
</feature>
<dbReference type="Proteomes" id="UP000016860">
    <property type="component" value="Unassembled WGS sequence"/>
</dbReference>
<evidence type="ECO:0000313" key="2">
    <source>
        <dbReference type="EMBL" id="EPR13672.1"/>
    </source>
</evidence>
<comment type="caution">
    <text evidence="2">The sequence shown here is derived from an EMBL/GenBank/DDBJ whole genome shotgun (WGS) entry which is preliminary data.</text>
</comment>
<proteinExistence type="predicted"/>
<sequence length="68" mass="7446">MGCFGGSSDNCSWLWIIILLIIIFCFCGGDNGFFGGCSDLLDNCEWLVVLAVILLIFFLSNDGDHCCD</sequence>
<evidence type="ECO:0000313" key="3">
    <source>
        <dbReference type="Proteomes" id="UP000016860"/>
    </source>
</evidence>
<feature type="transmembrane region" description="Helical" evidence="1">
    <location>
        <begin position="12"/>
        <end position="33"/>
    </location>
</feature>
<keyword evidence="1" id="KW-1133">Transmembrane helix</keyword>
<dbReference type="STRING" id="1330534.L323_02780"/>
<organism evidence="2 3">
    <name type="scientific">Ruminiclostridium papyrosolvens C7</name>
    <dbReference type="NCBI Taxonomy" id="1330534"/>
    <lineage>
        <taxon>Bacteria</taxon>
        <taxon>Bacillati</taxon>
        <taxon>Bacillota</taxon>
        <taxon>Clostridia</taxon>
        <taxon>Eubacteriales</taxon>
        <taxon>Oscillospiraceae</taxon>
        <taxon>Ruminiclostridium</taxon>
    </lineage>
</organism>
<dbReference type="PATRIC" id="fig|1330534.3.peg.554"/>
<evidence type="ECO:0000256" key="1">
    <source>
        <dbReference type="SAM" id="Phobius"/>
    </source>
</evidence>
<keyword evidence="1" id="KW-0472">Membrane</keyword>
<dbReference type="EMBL" id="ATAY01000015">
    <property type="protein sequence ID" value="EPR13672.1"/>
    <property type="molecule type" value="Genomic_DNA"/>
</dbReference>